<evidence type="ECO:0000256" key="2">
    <source>
        <dbReference type="ARBA" id="ARBA00022771"/>
    </source>
</evidence>
<dbReference type="InParanoid" id="A0A409YL39"/>
<evidence type="ECO:0000256" key="4">
    <source>
        <dbReference type="PROSITE-ProRule" id="PRU00134"/>
    </source>
</evidence>
<accession>A0A409YL39</accession>
<reference evidence="6 7" key="1">
    <citation type="journal article" date="2018" name="Evol. Lett.">
        <title>Horizontal gene cluster transfer increased hallucinogenic mushroom diversity.</title>
        <authorList>
            <person name="Reynolds H.T."/>
            <person name="Vijayakumar V."/>
            <person name="Gluck-Thaler E."/>
            <person name="Korotkin H.B."/>
            <person name="Matheny P.B."/>
            <person name="Slot J.C."/>
        </authorList>
    </citation>
    <scope>NUCLEOTIDE SEQUENCE [LARGE SCALE GENOMIC DNA]</scope>
    <source>
        <strain evidence="6 7">SRW20</strain>
    </source>
</reference>
<evidence type="ECO:0000256" key="1">
    <source>
        <dbReference type="ARBA" id="ARBA00022723"/>
    </source>
</evidence>
<keyword evidence="7" id="KW-1185">Reference proteome</keyword>
<dbReference type="PROSITE" id="PS50865">
    <property type="entry name" value="ZF_MYND_2"/>
    <property type="match status" value="1"/>
</dbReference>
<dbReference type="GO" id="GO:0008270">
    <property type="term" value="F:zinc ion binding"/>
    <property type="evidence" value="ECO:0007669"/>
    <property type="project" value="UniProtKB-KW"/>
</dbReference>
<protein>
    <recommendedName>
        <fullName evidence="5">MYND-type domain-containing protein</fullName>
    </recommendedName>
</protein>
<keyword evidence="3" id="KW-0862">Zinc</keyword>
<dbReference type="Gene3D" id="6.10.140.2220">
    <property type="match status" value="1"/>
</dbReference>
<evidence type="ECO:0000256" key="3">
    <source>
        <dbReference type="ARBA" id="ARBA00022833"/>
    </source>
</evidence>
<dbReference type="OrthoDB" id="3040823at2759"/>
<keyword evidence="1" id="KW-0479">Metal-binding</keyword>
<evidence type="ECO:0000313" key="7">
    <source>
        <dbReference type="Proteomes" id="UP000284706"/>
    </source>
</evidence>
<keyword evidence="2 4" id="KW-0863">Zinc-finger</keyword>
<evidence type="ECO:0000313" key="6">
    <source>
        <dbReference type="EMBL" id="PPR03750.1"/>
    </source>
</evidence>
<comment type="caution">
    <text evidence="6">The sequence shown here is derived from an EMBL/GenBank/DDBJ whole genome shotgun (WGS) entry which is preliminary data.</text>
</comment>
<dbReference type="EMBL" id="NHYE01000706">
    <property type="protein sequence ID" value="PPR03750.1"/>
    <property type="molecule type" value="Genomic_DNA"/>
</dbReference>
<dbReference type="Pfam" id="PF01753">
    <property type="entry name" value="zf-MYND"/>
    <property type="match status" value="1"/>
</dbReference>
<dbReference type="AlphaFoldDB" id="A0A409YL39"/>
<organism evidence="6 7">
    <name type="scientific">Gymnopilus dilepis</name>
    <dbReference type="NCBI Taxonomy" id="231916"/>
    <lineage>
        <taxon>Eukaryota</taxon>
        <taxon>Fungi</taxon>
        <taxon>Dikarya</taxon>
        <taxon>Basidiomycota</taxon>
        <taxon>Agaricomycotina</taxon>
        <taxon>Agaricomycetes</taxon>
        <taxon>Agaricomycetidae</taxon>
        <taxon>Agaricales</taxon>
        <taxon>Agaricineae</taxon>
        <taxon>Hymenogastraceae</taxon>
        <taxon>Gymnopilus</taxon>
    </lineage>
</organism>
<dbReference type="InterPro" id="IPR002893">
    <property type="entry name" value="Znf_MYND"/>
</dbReference>
<dbReference type="Proteomes" id="UP000284706">
    <property type="component" value="Unassembled WGS sequence"/>
</dbReference>
<proteinExistence type="predicted"/>
<feature type="domain" description="MYND-type" evidence="5">
    <location>
        <begin position="468"/>
        <end position="509"/>
    </location>
</feature>
<dbReference type="SUPFAM" id="SSF144232">
    <property type="entry name" value="HIT/MYND zinc finger-like"/>
    <property type="match status" value="1"/>
</dbReference>
<dbReference type="STRING" id="231916.A0A409YL39"/>
<sequence length="718" mass="79888">MQRLQQNPKKHSTMTDFLDMQMGPELLQMDLLPILFGHLKASTVPAPSPSNMRADNPTADRAFFALAALTKLGNLMAPLHPAVSLDKVESQVLEGWEGTFKWCGYIYSIRVAPGADVVPAELRRNAMDIIGGTLYSLSRSERIRQVMLNTEGSVELATRLWIAEDSGPIPTRLPIPVGTAALDAILTVPEWRLPSATDQDGKVTDFKAWDEKVEKESDRHSQTVRAMLDRVIKAAGGSPSNVVEFAFSRLRTATANNARLHEPRSALSLDLIGHLSRAPDHPLRLGFLGAGMTLFVTKLAIKIGGVLEEASKNSGRRQIGYHPDFPFPSGDPRSEGLQDAFVACLGFLHNTLESTDGFSWVVKAVNGGLLQAWILAAREMHRFASREDADMVLDLLSKLVTRYMVYKSVVTAVDGAMKKIERPNDVHREWKDPKAKKVWQDFRKLAIERYLVALELKEVKKNAAICNNVKCQKVDVKNNFRKCSACSTTLYCSKECQTEDWKAGHKVVCKLKQQEFLEGKYQSISKGDSDYFHHLSTYDARHNSLYLRQLAQEKYPDIASDPSALVITINYLKVPPVYSLYPLSEHGKHSPRLSPDASPNAEARNEELIQRVRDNPGKYSVIESKIANGQGMQLVNSIVTGAFWQKEGWIPTENVLDASSEDSDEEASSRKAIARSRIRDLKDLDASGSTSIIGRFMRLMDDADGGKNGVHRCKVHGH</sequence>
<gene>
    <name evidence="6" type="ORF">CVT26_005790</name>
</gene>
<evidence type="ECO:0000259" key="5">
    <source>
        <dbReference type="PROSITE" id="PS50865"/>
    </source>
</evidence>
<name>A0A409YL39_9AGAR</name>